<feature type="binding site" evidence="6">
    <location>
        <position position="323"/>
    </location>
    <ligand>
        <name>Zn(2+)</name>
        <dbReference type="ChEBI" id="CHEBI:29105"/>
    </ligand>
</feature>
<dbReference type="Proteomes" id="UP000077115">
    <property type="component" value="Unassembled WGS sequence"/>
</dbReference>
<evidence type="ECO:0000256" key="4">
    <source>
        <dbReference type="ARBA" id="ARBA00022723"/>
    </source>
</evidence>
<protein>
    <recommendedName>
        <fullName evidence="6">Queuine tRNA-ribosyltransferase catalytic subunit 1</fullName>
        <ecNumber evidence="6">2.4.2.64</ecNumber>
    </recommendedName>
    <alternativeName>
        <fullName evidence="6">Guanine insertion enzyme</fullName>
    </alternativeName>
    <alternativeName>
        <fullName evidence="6">tRNA-guanine transglycosylase</fullName>
    </alternativeName>
</protein>
<evidence type="ECO:0000313" key="8">
    <source>
        <dbReference type="EMBL" id="OAJ42709.1"/>
    </source>
</evidence>
<dbReference type="HAMAP" id="MF_00168">
    <property type="entry name" value="Q_tRNA_Tgt"/>
    <property type="match status" value="1"/>
</dbReference>
<dbReference type="GO" id="GO:0046872">
    <property type="term" value="F:metal ion binding"/>
    <property type="evidence" value="ECO:0007669"/>
    <property type="project" value="UniProtKB-KW"/>
</dbReference>
<feature type="domain" description="tRNA-guanine(15) transglycosylase-like" evidence="7">
    <location>
        <begin position="22"/>
        <end position="387"/>
    </location>
</feature>
<organism evidence="8 9">
    <name type="scientific">Batrachochytrium dendrobatidis (strain JEL423)</name>
    <dbReference type="NCBI Taxonomy" id="403673"/>
    <lineage>
        <taxon>Eukaryota</taxon>
        <taxon>Fungi</taxon>
        <taxon>Fungi incertae sedis</taxon>
        <taxon>Chytridiomycota</taxon>
        <taxon>Chytridiomycota incertae sedis</taxon>
        <taxon>Chytridiomycetes</taxon>
        <taxon>Rhizophydiales</taxon>
        <taxon>Rhizophydiales incertae sedis</taxon>
        <taxon>Batrachochytrium</taxon>
    </lineage>
</organism>
<evidence type="ECO:0000313" key="9">
    <source>
        <dbReference type="Proteomes" id="UP000077115"/>
    </source>
</evidence>
<dbReference type="SUPFAM" id="SSF51713">
    <property type="entry name" value="tRNA-guanine transglycosylase"/>
    <property type="match status" value="1"/>
</dbReference>
<name>A0A177WRG7_BATDL</name>
<feature type="region of interest" description="RNA binding" evidence="6">
    <location>
        <begin position="266"/>
        <end position="272"/>
    </location>
</feature>
<keyword evidence="1 6" id="KW-0328">Glycosyltransferase</keyword>
<dbReference type="EC" id="2.4.2.64" evidence="6"/>
<dbReference type="InterPro" id="IPR002616">
    <property type="entry name" value="tRNA_ribo_trans-like"/>
</dbReference>
<gene>
    <name evidence="8" type="ORF">BDEG_26128</name>
</gene>
<feature type="binding site" evidence="6">
    <location>
        <position position="235"/>
    </location>
    <ligand>
        <name>substrate</name>
    </ligand>
</feature>
<keyword evidence="5 6" id="KW-0862">Zinc</keyword>
<dbReference type="GO" id="GO:0008479">
    <property type="term" value="F:tRNA-guanosine(34) queuine transglycosylase activity"/>
    <property type="evidence" value="ECO:0007669"/>
    <property type="project" value="UniProtKB-UniRule"/>
</dbReference>
<evidence type="ECO:0000256" key="2">
    <source>
        <dbReference type="ARBA" id="ARBA00022679"/>
    </source>
</evidence>
<feature type="binding site" evidence="6">
    <location>
        <position position="325"/>
    </location>
    <ligand>
        <name>Zn(2+)</name>
        <dbReference type="ChEBI" id="CHEBI:29105"/>
    </ligand>
</feature>
<evidence type="ECO:0000259" key="7">
    <source>
        <dbReference type="Pfam" id="PF01702"/>
    </source>
</evidence>
<dbReference type="PANTHER" id="PTHR43530:SF1">
    <property type="entry name" value="QUEUINE TRNA-RIBOSYLTRANSFERASE CATALYTIC SUBUNIT 1"/>
    <property type="match status" value="1"/>
</dbReference>
<keyword evidence="4 6" id="KW-0479">Metal-binding</keyword>
<evidence type="ECO:0000256" key="5">
    <source>
        <dbReference type="ARBA" id="ARBA00022833"/>
    </source>
</evidence>
<comment type="subcellular location">
    <subcellularLocation>
        <location evidence="6">Cytoplasm</location>
    </subcellularLocation>
</comment>
<comment type="caution">
    <text evidence="6">Lacks conserved residue(s) required for the propagation of feature annotation.</text>
</comment>
<dbReference type="eggNOG" id="KOG3908">
    <property type="taxonomic scope" value="Eukaryota"/>
</dbReference>
<evidence type="ECO:0000256" key="1">
    <source>
        <dbReference type="ARBA" id="ARBA00022676"/>
    </source>
</evidence>
<dbReference type="InterPro" id="IPR036511">
    <property type="entry name" value="TGT-like_sf"/>
</dbReference>
<dbReference type="Gene3D" id="3.20.20.105">
    <property type="entry name" value="Queuine tRNA-ribosyltransferase-like"/>
    <property type="match status" value="1"/>
</dbReference>
<comment type="subunit">
    <text evidence="6">Heterodimer of a catalytic subunit and an accessory subunit.</text>
</comment>
<feature type="binding site" evidence="6">
    <location>
        <position position="354"/>
    </location>
    <ligand>
        <name>Zn(2+)</name>
        <dbReference type="ChEBI" id="CHEBI:29105"/>
    </ligand>
</feature>
<evidence type="ECO:0000256" key="3">
    <source>
        <dbReference type="ARBA" id="ARBA00022694"/>
    </source>
</evidence>
<comment type="similarity">
    <text evidence="6">Belongs to the queuine tRNA-ribosyltransferase family.</text>
</comment>
<feature type="binding site" evidence="6">
    <location>
        <position position="328"/>
    </location>
    <ligand>
        <name>Zn(2+)</name>
        <dbReference type="ChEBI" id="CHEBI:29105"/>
    </ligand>
</feature>
<feature type="region of interest" description="RNA binding; important for wobble base 34 recognition" evidence="6">
    <location>
        <begin position="290"/>
        <end position="294"/>
    </location>
</feature>
<proteinExistence type="inferred from homology"/>
<feature type="active site" description="Proton acceptor" evidence="6">
    <location>
        <position position="101"/>
    </location>
</feature>
<dbReference type="EMBL" id="DS022308">
    <property type="protein sequence ID" value="OAJ42709.1"/>
    <property type="molecule type" value="Genomic_DNA"/>
</dbReference>
<dbReference type="STRING" id="403673.A0A177WRG7"/>
<feature type="binding site" evidence="6">
    <location>
        <position position="165"/>
    </location>
    <ligand>
        <name>substrate</name>
    </ligand>
</feature>
<keyword evidence="2 6" id="KW-0808">Transferase</keyword>
<keyword evidence="6" id="KW-0963">Cytoplasm</keyword>
<dbReference type="OrthoDB" id="10249838at2759"/>
<dbReference type="NCBIfam" id="TIGR00430">
    <property type="entry name" value="Q_tRNA_tgt"/>
    <property type="match status" value="1"/>
</dbReference>
<keyword evidence="3 6" id="KW-0819">tRNA processing</keyword>
<accession>A0A177WRG7</accession>
<dbReference type="VEuPathDB" id="FungiDB:BDEG_26128"/>
<feature type="binding site" evidence="6">
    <location>
        <position position="208"/>
    </location>
    <ligand>
        <name>substrate</name>
    </ligand>
</feature>
<dbReference type="NCBIfam" id="TIGR00449">
    <property type="entry name" value="tgt_general"/>
    <property type="match status" value="1"/>
</dbReference>
<dbReference type="AlphaFoldDB" id="A0A177WRG7"/>
<dbReference type="GO" id="GO:0006400">
    <property type="term" value="P:tRNA modification"/>
    <property type="evidence" value="ECO:0007669"/>
    <property type="project" value="InterPro"/>
</dbReference>
<dbReference type="PANTHER" id="PTHR43530">
    <property type="entry name" value="QUEUINE TRNA-RIBOSYLTRANSFERASE CATALYTIC SUBUNIT 1"/>
    <property type="match status" value="1"/>
</dbReference>
<reference evidence="8 9" key="2">
    <citation type="submission" date="2016-05" db="EMBL/GenBank/DDBJ databases">
        <title>Lineage-specific infection strategies underlie the spectrum of fungal disease in amphibians.</title>
        <authorList>
            <person name="Cuomo C.A."/>
            <person name="Farrer R.A."/>
            <person name="James T."/>
            <person name="Longcore J."/>
            <person name="Birren B."/>
        </authorList>
    </citation>
    <scope>NUCLEOTIDE SEQUENCE [LARGE SCALE GENOMIC DNA]</scope>
    <source>
        <strain evidence="8 9">JEL423</strain>
    </source>
</reference>
<comment type="catalytic activity">
    <reaction evidence="6">
        <text>guanosine(34) in tRNA + queuine = queuosine(34) in tRNA + guanine</text>
        <dbReference type="Rhea" id="RHEA:16633"/>
        <dbReference type="Rhea" id="RHEA-COMP:10341"/>
        <dbReference type="Rhea" id="RHEA-COMP:18571"/>
        <dbReference type="ChEBI" id="CHEBI:16235"/>
        <dbReference type="ChEBI" id="CHEBI:17433"/>
        <dbReference type="ChEBI" id="CHEBI:74269"/>
        <dbReference type="ChEBI" id="CHEBI:194431"/>
        <dbReference type="EC" id="2.4.2.64"/>
    </reaction>
</comment>
<sequence>MDSNDKDQSPLIFDIQAKCSYTKGRVSHMRLPHYTAHTPMFMPVGTSGCMKGLTTEQMEQLDCHTILGNTYHLALQPGKEVLNKVGGLHKFMNWNRGMLTDSFQFTRHADLGGFQMVSLLELSEITEKGVQFMSPFDEKTMTLLTPEHSIEIQNAIGADIIMQLDDVVSSLVTGPRVEEAMWRSIRWLDRCFSAHAKPKTQSLFPIIQGGLDERLRRTCIQEMTKRNANGYAIGGLSGGESKDTFWRIVSLCTDLLPYDKPRYCMGVGYGEDLVVCSALGVDMYECVFPTRTARFGNALTRSGALRLRNQQYQRDHRPIEEDCVCFTCKNHTRSYLYRLIHARETIGCHLLSIHNIAYQMRLMRDIRASITRDDFPAFICEYMRIYYKGSKSESIEEERKAEKDKDPGKIIGADGYPVWITNSLASLKIRLD</sequence>
<dbReference type="GO" id="GO:0005829">
    <property type="term" value="C:cytosol"/>
    <property type="evidence" value="ECO:0007669"/>
    <property type="project" value="TreeGrafter"/>
</dbReference>
<reference evidence="8 9" key="1">
    <citation type="submission" date="2006-10" db="EMBL/GenBank/DDBJ databases">
        <title>The Genome Sequence of Batrachochytrium dendrobatidis JEL423.</title>
        <authorList>
            <consortium name="The Broad Institute Genome Sequencing Platform"/>
            <person name="Birren B."/>
            <person name="Lander E."/>
            <person name="Galagan J."/>
            <person name="Cuomo C."/>
            <person name="Devon K."/>
            <person name="Jaffe D."/>
            <person name="Butler J."/>
            <person name="Alvarez P."/>
            <person name="Gnerre S."/>
            <person name="Grabherr M."/>
            <person name="Kleber M."/>
            <person name="Mauceli E."/>
            <person name="Brockman W."/>
            <person name="Young S."/>
            <person name="LaButti K."/>
            <person name="Sykes S."/>
            <person name="DeCaprio D."/>
            <person name="Crawford M."/>
            <person name="Koehrsen M."/>
            <person name="Engels R."/>
            <person name="Montgomery P."/>
            <person name="Pearson M."/>
            <person name="Howarth C."/>
            <person name="Larson L."/>
            <person name="White J."/>
            <person name="O'Leary S."/>
            <person name="Kodira C."/>
            <person name="Zeng Q."/>
            <person name="Yandava C."/>
            <person name="Alvarado L."/>
            <person name="Longcore J."/>
            <person name="James T."/>
        </authorList>
    </citation>
    <scope>NUCLEOTIDE SEQUENCE [LARGE SCALE GENOMIC DNA]</scope>
    <source>
        <strain evidence="8 9">JEL423</strain>
    </source>
</reference>
<comment type="function">
    <text evidence="6">Catalytic subunit of the queuine tRNA-ribosyltransferase (TGT) that catalyzes the base-exchange of a guanine (G) residue with queuine (Q) at position 34 (anticodon wobble position) in tRNAs with GU(N) anticodons (tRNA-Asp, -Asn, -His and -Tyr), resulting in the hypermodified nucleoside queuosine (7-(((4,5-cis-dihydroxy-2-cyclopenten-1-yl)amino)methyl)-7-deazaguanosine). Catalysis occurs through a double-displacement mechanism. The nucleophile active site attacks the C1' of nucleotide 34 to detach the guanine base from the RNA, forming a covalent enzyme-RNA intermediate. The proton acceptor active site deprotonates the incoming queuine, allowing a nucleophilic attack on the C1' of the ribose to form the product.</text>
</comment>
<comment type="cofactor">
    <cofactor evidence="6">
        <name>Zn(2+)</name>
        <dbReference type="ChEBI" id="CHEBI:29105"/>
    </cofactor>
</comment>
<evidence type="ECO:0000256" key="6">
    <source>
        <dbReference type="HAMAP-Rule" id="MF_03218"/>
    </source>
</evidence>
<dbReference type="InterPro" id="IPR004803">
    <property type="entry name" value="TGT"/>
</dbReference>
<dbReference type="Pfam" id="PF01702">
    <property type="entry name" value="TGT"/>
    <property type="match status" value="1"/>
</dbReference>